<feature type="compositionally biased region" description="Pro residues" evidence="1">
    <location>
        <begin position="38"/>
        <end position="75"/>
    </location>
</feature>
<sequence length="181" mass="18252">MASAGSAGLALKAAAIATMLSMLVLPSSGRCPSLGPALAPPTPPAQAPWPPEPIPPAPAPAQAPSPPESIPPAPAPAPAPRVSCGECYSVGSQVCYDLCTAPLSQICGCLLVQGLCDKCKTAETDKCTANCTDGACDCVGAAVKACADTCSYNECSWCVRGQQHNCLITCRSQCMSKCNGP</sequence>
<dbReference type="Gramene" id="HORVU.MOREX.r3.7HG0642160.1">
    <property type="protein sequence ID" value="HORVU.MOREX.r3.7HG0642160.1.CDS1"/>
    <property type="gene ID" value="HORVU.MOREX.r3.7HG0642160"/>
</dbReference>
<reference evidence="4" key="1">
    <citation type="journal article" date="2012" name="Nature">
        <title>A physical, genetic and functional sequence assembly of the barley genome.</title>
        <authorList>
            <consortium name="The International Barley Genome Sequencing Consortium"/>
            <person name="Mayer K.F."/>
            <person name="Waugh R."/>
            <person name="Brown J.W."/>
            <person name="Schulman A."/>
            <person name="Langridge P."/>
            <person name="Platzer M."/>
            <person name="Fincher G.B."/>
            <person name="Muehlbauer G.J."/>
            <person name="Sato K."/>
            <person name="Close T.J."/>
            <person name="Wise R.P."/>
            <person name="Stein N."/>
        </authorList>
    </citation>
    <scope>NUCLEOTIDE SEQUENCE [LARGE SCALE GENOMIC DNA]</scope>
    <source>
        <strain evidence="4">cv. Morex</strain>
    </source>
</reference>
<feature type="signal peptide" evidence="2">
    <location>
        <begin position="1"/>
        <end position="29"/>
    </location>
</feature>
<evidence type="ECO:0000256" key="1">
    <source>
        <dbReference type="SAM" id="MobiDB-lite"/>
    </source>
</evidence>
<organism evidence="3 4">
    <name type="scientific">Hordeum vulgare subsp. vulgare</name>
    <name type="common">Domesticated barley</name>
    <dbReference type="NCBI Taxonomy" id="112509"/>
    <lineage>
        <taxon>Eukaryota</taxon>
        <taxon>Viridiplantae</taxon>
        <taxon>Streptophyta</taxon>
        <taxon>Embryophyta</taxon>
        <taxon>Tracheophyta</taxon>
        <taxon>Spermatophyta</taxon>
        <taxon>Magnoliopsida</taxon>
        <taxon>Liliopsida</taxon>
        <taxon>Poales</taxon>
        <taxon>Poaceae</taxon>
        <taxon>BOP clade</taxon>
        <taxon>Pooideae</taxon>
        <taxon>Triticodae</taxon>
        <taxon>Triticeae</taxon>
        <taxon>Hordeinae</taxon>
        <taxon>Hordeum</taxon>
    </lineage>
</organism>
<evidence type="ECO:0000313" key="4">
    <source>
        <dbReference type="Proteomes" id="UP000011116"/>
    </source>
</evidence>
<proteinExistence type="predicted"/>
<evidence type="ECO:0000313" key="3">
    <source>
        <dbReference type="EnsemblPlants" id="HORVU.MOREX.r3.7HG0642160.1.CDS1"/>
    </source>
</evidence>
<protein>
    <submittedName>
        <fullName evidence="3">Uncharacterized protein</fullName>
    </submittedName>
</protein>
<keyword evidence="2" id="KW-0732">Signal</keyword>
<keyword evidence="4" id="KW-1185">Reference proteome</keyword>
<reference evidence="3" key="3">
    <citation type="submission" date="2022-01" db="UniProtKB">
        <authorList>
            <consortium name="EnsemblPlants"/>
        </authorList>
    </citation>
    <scope>IDENTIFICATION</scope>
    <source>
        <strain evidence="3">subsp. vulgare</strain>
    </source>
</reference>
<dbReference type="Proteomes" id="UP000011116">
    <property type="component" value="Chromosome 7H"/>
</dbReference>
<feature type="chain" id="PRO_5035301057" evidence="2">
    <location>
        <begin position="30"/>
        <end position="181"/>
    </location>
</feature>
<dbReference type="Gramene" id="HORVU.MOREX.r2.7HG0533570.1">
    <property type="protein sequence ID" value="HORVU.MOREX.r2.7HG0533570.1.CDS.1"/>
    <property type="gene ID" value="HORVU.MOREX.r2.7HG0533570"/>
</dbReference>
<name>A0A8I6YAH5_HORVV</name>
<accession>A0A8I6YAH5</accession>
<dbReference type="AlphaFoldDB" id="A0A8I6YAH5"/>
<dbReference type="EnsemblPlants" id="HORVU.MOREX.r3.7HG0642160.1">
    <property type="protein sequence ID" value="HORVU.MOREX.r3.7HG0642160.1.CDS1"/>
    <property type="gene ID" value="HORVU.MOREX.r3.7HG0642160"/>
</dbReference>
<reference evidence="3" key="2">
    <citation type="submission" date="2020-10" db="EMBL/GenBank/DDBJ databases">
        <authorList>
            <person name="Scholz U."/>
            <person name="Mascher M."/>
            <person name="Fiebig A."/>
        </authorList>
    </citation>
    <scope>NUCLEOTIDE SEQUENCE [LARGE SCALE GENOMIC DNA]</scope>
    <source>
        <strain evidence="3">cv. Morex</strain>
    </source>
</reference>
<feature type="region of interest" description="Disordered" evidence="1">
    <location>
        <begin position="35"/>
        <end position="75"/>
    </location>
</feature>
<evidence type="ECO:0000256" key="2">
    <source>
        <dbReference type="SAM" id="SignalP"/>
    </source>
</evidence>